<keyword evidence="2" id="KW-1185">Reference proteome</keyword>
<sequence length="177" mass="18725">MSNERPLPRIPRTPPDVADLTSRYREELGHDLALAHTLLRHPAGRRAGLAGRHDLVLPDAPELVARLRTRAAPLPRALLGRLARHEPALAAVDGAPVLAHELGVTIRPRRLGPSPAPVHAGIRSAALVAAMLPPGAAELVHDRGADARGRVFSWLATREGTVLPSPAALFATPGRAA</sequence>
<organism evidence="1 2">
    <name type="scientific">Corynebacterium sphenisci DSM 44792</name>
    <dbReference type="NCBI Taxonomy" id="1437874"/>
    <lineage>
        <taxon>Bacteria</taxon>
        <taxon>Bacillati</taxon>
        <taxon>Actinomycetota</taxon>
        <taxon>Actinomycetes</taxon>
        <taxon>Mycobacteriales</taxon>
        <taxon>Corynebacteriaceae</taxon>
        <taxon>Corynebacterium</taxon>
    </lineage>
</organism>
<gene>
    <name evidence="1" type="ORF">CSPHI_04105</name>
</gene>
<reference evidence="1 2" key="1">
    <citation type="submission" date="2014-08" db="EMBL/GenBank/DDBJ databases">
        <title>Complete genome sequence of Corynebacterium sphenisci CECT 5990(T) (=DSM 44792(T)), isolated from healthy wild penguins.</title>
        <authorList>
            <person name="Ruckert C."/>
            <person name="Albersmeier A."/>
            <person name="Winkler A."/>
            <person name="Kalinowski J."/>
        </authorList>
    </citation>
    <scope>NUCLEOTIDE SEQUENCE [LARGE SCALE GENOMIC DNA]</scope>
    <source>
        <strain evidence="1 2">DSM 44792</strain>
    </source>
</reference>
<proteinExistence type="predicted"/>
<evidence type="ECO:0000313" key="2">
    <source>
        <dbReference type="Proteomes" id="UP000185469"/>
    </source>
</evidence>
<name>A0A1L7CWW8_9CORY</name>
<accession>A0A1L7CWW8</accession>
<evidence type="ECO:0000313" key="1">
    <source>
        <dbReference type="EMBL" id="APT90369.1"/>
    </source>
</evidence>
<dbReference type="EMBL" id="CP009248">
    <property type="protein sequence ID" value="APT90369.1"/>
    <property type="molecule type" value="Genomic_DNA"/>
</dbReference>
<dbReference type="Proteomes" id="UP000185469">
    <property type="component" value="Chromosome"/>
</dbReference>
<dbReference type="RefSeq" id="WP_075691610.1">
    <property type="nucleotide sequence ID" value="NZ_CP009248.1"/>
</dbReference>
<protein>
    <submittedName>
        <fullName evidence="1">Uncharacterized protein</fullName>
    </submittedName>
</protein>
<dbReference type="AlphaFoldDB" id="A0A1L7CWW8"/>
<dbReference type="KEGG" id="csph:CSPHI_04105"/>